<protein>
    <submittedName>
        <fullName evidence="2">Chemotaxis signal transduction protein</fullName>
    </submittedName>
</protein>
<feature type="domain" description="CheW-like" evidence="1">
    <location>
        <begin position="39"/>
        <end position="173"/>
    </location>
</feature>
<dbReference type="Gene3D" id="2.40.50.180">
    <property type="entry name" value="CheA-289, Domain 4"/>
    <property type="match status" value="1"/>
</dbReference>
<sequence>MNGGDVPVTAAALSDAAVAVELERRRVRLAAQDVAAVETVAMLCWETRGTRFATPLAVVRHVLDGVSVTALPGAPAAVVGVFVRRGVIHTLFDPAAALGLEPAGGGAGAVLLVRQDRPYVAIRVDAVQDVVQVPSAPVAEAGRRDGIAQLIVLPDAPPITIVDMARLIGHLTGRGGAVPAVPPPQEG</sequence>
<dbReference type="InterPro" id="IPR036061">
    <property type="entry name" value="CheW-like_dom_sf"/>
</dbReference>
<dbReference type="GO" id="GO:0007165">
    <property type="term" value="P:signal transduction"/>
    <property type="evidence" value="ECO:0007669"/>
    <property type="project" value="InterPro"/>
</dbReference>
<dbReference type="RefSeq" id="WP_157175931.1">
    <property type="nucleotide sequence ID" value="NZ_BMJP01000003.1"/>
</dbReference>
<dbReference type="SMART" id="SM00260">
    <property type="entry name" value="CheW"/>
    <property type="match status" value="1"/>
</dbReference>
<proteinExistence type="predicted"/>
<dbReference type="OrthoDB" id="7582835at2"/>
<dbReference type="SUPFAM" id="SSF50341">
    <property type="entry name" value="CheW-like"/>
    <property type="match status" value="1"/>
</dbReference>
<dbReference type="EMBL" id="JACIJR010000005">
    <property type="protein sequence ID" value="MBB5729938.1"/>
    <property type="molecule type" value="Genomic_DNA"/>
</dbReference>
<keyword evidence="3" id="KW-1185">Reference proteome</keyword>
<name>A0A7W9BUK1_9SPHN</name>
<dbReference type="Pfam" id="PF01584">
    <property type="entry name" value="CheW"/>
    <property type="match status" value="1"/>
</dbReference>
<organism evidence="2 3">
    <name type="scientific">Sphingomonas prati</name>
    <dbReference type="NCBI Taxonomy" id="1843237"/>
    <lineage>
        <taxon>Bacteria</taxon>
        <taxon>Pseudomonadati</taxon>
        <taxon>Pseudomonadota</taxon>
        <taxon>Alphaproteobacteria</taxon>
        <taxon>Sphingomonadales</taxon>
        <taxon>Sphingomonadaceae</taxon>
        <taxon>Sphingomonas</taxon>
    </lineage>
</organism>
<dbReference type="PROSITE" id="PS50851">
    <property type="entry name" value="CHEW"/>
    <property type="match status" value="1"/>
</dbReference>
<dbReference type="GO" id="GO:0006935">
    <property type="term" value="P:chemotaxis"/>
    <property type="evidence" value="ECO:0007669"/>
    <property type="project" value="InterPro"/>
</dbReference>
<gene>
    <name evidence="2" type="ORF">FHS99_002434</name>
</gene>
<dbReference type="AlphaFoldDB" id="A0A7W9BUK1"/>
<accession>A0A7W9BUK1</accession>
<dbReference type="InterPro" id="IPR002545">
    <property type="entry name" value="CheW-lke_dom"/>
</dbReference>
<reference evidence="2 3" key="1">
    <citation type="submission" date="2020-08" db="EMBL/GenBank/DDBJ databases">
        <title>Genomic Encyclopedia of Type Strains, Phase IV (KMG-IV): sequencing the most valuable type-strain genomes for metagenomic binning, comparative biology and taxonomic classification.</title>
        <authorList>
            <person name="Goeker M."/>
        </authorList>
    </citation>
    <scope>NUCLEOTIDE SEQUENCE [LARGE SCALE GENOMIC DNA]</scope>
    <source>
        <strain evidence="2 3">DSM 103336</strain>
    </source>
</reference>
<evidence type="ECO:0000313" key="3">
    <source>
        <dbReference type="Proteomes" id="UP000546701"/>
    </source>
</evidence>
<dbReference type="Proteomes" id="UP000546701">
    <property type="component" value="Unassembled WGS sequence"/>
</dbReference>
<evidence type="ECO:0000313" key="2">
    <source>
        <dbReference type="EMBL" id="MBB5729938.1"/>
    </source>
</evidence>
<comment type="caution">
    <text evidence="2">The sequence shown here is derived from an EMBL/GenBank/DDBJ whole genome shotgun (WGS) entry which is preliminary data.</text>
</comment>
<evidence type="ECO:0000259" key="1">
    <source>
        <dbReference type="PROSITE" id="PS50851"/>
    </source>
</evidence>